<evidence type="ECO:0000313" key="4">
    <source>
        <dbReference type="Proteomes" id="UP000319663"/>
    </source>
</evidence>
<feature type="transmembrane region" description="Helical" evidence="2">
    <location>
        <begin position="63"/>
        <end position="86"/>
    </location>
</feature>
<gene>
    <name evidence="3" type="primary">PFA3</name>
    <name evidence="3" type="ORF">MPDQ_001721</name>
</gene>
<evidence type="ECO:0000256" key="2">
    <source>
        <dbReference type="SAM" id="Phobius"/>
    </source>
</evidence>
<feature type="transmembrane region" description="Helical" evidence="2">
    <location>
        <begin position="136"/>
        <end position="160"/>
    </location>
</feature>
<keyword evidence="2" id="KW-0812">Transmembrane</keyword>
<feature type="region of interest" description="Disordered" evidence="1">
    <location>
        <begin position="383"/>
        <end position="474"/>
    </location>
</feature>
<dbReference type="EMBL" id="VIFY01000149">
    <property type="protein sequence ID" value="TQB69510.1"/>
    <property type="molecule type" value="Genomic_DNA"/>
</dbReference>
<sequence length="474" mass="53626">MATIASPSPSPWPKRRARAWAIRCERYFCLLGTYFPLAFVYSLTTWAVYVEAGLGFKSSRSNWIGIPSSIVGVALYLILNACYSVAVFTDPGSPSMVNTRGKGGRQHQYSVLPVTEPAEYTAFTIFSDWAPSDAGLPVSVVILSLLGGVIGLVLTGFTAWHISLAVRGMTTIESLEKTRYVSPLRMAFNGRRFGGQNGQSLGDTFGQRLQDYGNQILEAHANAIPGVTRAEEGEERASPTPEPRPVPLPSDDADLAHHNTNNFTPAQQSLFRSYADFERRREQDRYQDYLDEKDSDKMPCAFDLGWRRNLIHLFGDRPLLWFIPVHTTSGDGWHWEPSKKFLEAREQLRVERERELARERQYYQDLYRRNMNNSRAWLGDAAPRTPSLGIPNRHSFNDSERPGTGVSMKTLAPMSPRSSREDTESEEENNFDENNLLLNRGSKVPASSDNRNEASKLKRTKGHREETDEWSHWD</sequence>
<dbReference type="AlphaFoldDB" id="A0A507QR73"/>
<proteinExistence type="predicted"/>
<evidence type="ECO:0000313" key="3">
    <source>
        <dbReference type="EMBL" id="TQB69510.1"/>
    </source>
</evidence>
<feature type="transmembrane region" description="Helical" evidence="2">
    <location>
        <begin position="34"/>
        <end position="56"/>
    </location>
</feature>
<feature type="region of interest" description="Disordered" evidence="1">
    <location>
        <begin position="227"/>
        <end position="250"/>
    </location>
</feature>
<dbReference type="Proteomes" id="UP000319663">
    <property type="component" value="Unassembled WGS sequence"/>
</dbReference>
<comment type="caution">
    <text evidence="3">The sequence shown here is derived from an EMBL/GenBank/DDBJ whole genome shotgun (WGS) entry which is preliminary data.</text>
</comment>
<keyword evidence="4" id="KW-1185">Reference proteome</keyword>
<name>A0A507QR73_MONPU</name>
<dbReference type="STRING" id="5098.A0A507QR73"/>
<keyword evidence="3" id="KW-0808">Transferase</keyword>
<protein>
    <submittedName>
        <fullName evidence="3">Palmitoyltransferase for Vac8p</fullName>
    </submittedName>
</protein>
<keyword evidence="2" id="KW-0472">Membrane</keyword>
<evidence type="ECO:0000256" key="1">
    <source>
        <dbReference type="SAM" id="MobiDB-lite"/>
    </source>
</evidence>
<keyword evidence="2" id="KW-1133">Transmembrane helix</keyword>
<reference evidence="3 4" key="1">
    <citation type="submission" date="2019-06" db="EMBL/GenBank/DDBJ databases">
        <title>Wine fermentation using esterase from Monascus purpureus.</title>
        <authorList>
            <person name="Geng C."/>
            <person name="Zhang Y."/>
        </authorList>
    </citation>
    <scope>NUCLEOTIDE SEQUENCE [LARGE SCALE GENOMIC DNA]</scope>
    <source>
        <strain evidence="3">HQ1</strain>
    </source>
</reference>
<organism evidence="3 4">
    <name type="scientific">Monascus purpureus</name>
    <name type="common">Red mold</name>
    <name type="synonym">Monascus anka</name>
    <dbReference type="NCBI Taxonomy" id="5098"/>
    <lineage>
        <taxon>Eukaryota</taxon>
        <taxon>Fungi</taxon>
        <taxon>Dikarya</taxon>
        <taxon>Ascomycota</taxon>
        <taxon>Pezizomycotina</taxon>
        <taxon>Eurotiomycetes</taxon>
        <taxon>Eurotiomycetidae</taxon>
        <taxon>Eurotiales</taxon>
        <taxon>Aspergillaceae</taxon>
        <taxon>Monascus</taxon>
    </lineage>
</organism>
<accession>A0A507QR73</accession>
<feature type="compositionally biased region" description="Basic and acidic residues" evidence="1">
    <location>
        <begin position="463"/>
        <end position="474"/>
    </location>
</feature>
<dbReference type="GO" id="GO:0016740">
    <property type="term" value="F:transferase activity"/>
    <property type="evidence" value="ECO:0007669"/>
    <property type="project" value="UniProtKB-KW"/>
</dbReference>